<dbReference type="Proteomes" id="UP000887572">
    <property type="component" value="Unplaced"/>
</dbReference>
<dbReference type="AlphaFoldDB" id="A0A914HAS3"/>
<evidence type="ECO:0000313" key="2">
    <source>
        <dbReference type="Proteomes" id="UP000887572"/>
    </source>
</evidence>
<dbReference type="WBParaSite" id="Gr19_v10_g15359.t1">
    <property type="protein sequence ID" value="Gr19_v10_g15359.t1"/>
    <property type="gene ID" value="Gr19_v10_g15359"/>
</dbReference>
<dbReference type="SUPFAM" id="SSF49899">
    <property type="entry name" value="Concanavalin A-like lectins/glucanases"/>
    <property type="match status" value="1"/>
</dbReference>
<dbReference type="PANTHER" id="PTHR12864">
    <property type="entry name" value="RAN BINDING PROTEIN 9-RELATED"/>
    <property type="match status" value="1"/>
</dbReference>
<keyword evidence="2" id="KW-1185">Reference proteome</keyword>
<proteinExistence type="predicted"/>
<dbReference type="InterPro" id="IPR003877">
    <property type="entry name" value="SPRY_dom"/>
</dbReference>
<reference evidence="3" key="1">
    <citation type="submission" date="2022-11" db="UniProtKB">
        <authorList>
            <consortium name="WormBaseParasite"/>
        </authorList>
    </citation>
    <scope>IDENTIFICATION</scope>
</reference>
<dbReference type="InterPro" id="IPR043136">
    <property type="entry name" value="B30.2/SPRY_sf"/>
</dbReference>
<dbReference type="InterPro" id="IPR044736">
    <property type="entry name" value="Gid1/RanBPM/SPLA_SPRY"/>
</dbReference>
<dbReference type="Gene3D" id="2.60.120.920">
    <property type="match status" value="1"/>
</dbReference>
<dbReference type="CDD" id="cd12885">
    <property type="entry name" value="SPRY_RanBP_like"/>
    <property type="match status" value="1"/>
</dbReference>
<dbReference type="InterPro" id="IPR013320">
    <property type="entry name" value="ConA-like_dom_sf"/>
</dbReference>
<accession>A0A914HAS3</accession>
<dbReference type="SMART" id="SM00449">
    <property type="entry name" value="SPRY"/>
    <property type="match status" value="1"/>
</dbReference>
<evidence type="ECO:0000259" key="1">
    <source>
        <dbReference type="PROSITE" id="PS50188"/>
    </source>
</evidence>
<dbReference type="PROSITE" id="PS50188">
    <property type="entry name" value="B302_SPRY"/>
    <property type="match status" value="1"/>
</dbReference>
<evidence type="ECO:0000313" key="3">
    <source>
        <dbReference type="WBParaSite" id="Gr19_v10_g15359.t1"/>
    </source>
</evidence>
<organism evidence="2 3">
    <name type="scientific">Globodera rostochiensis</name>
    <name type="common">Golden nematode worm</name>
    <name type="synonym">Heterodera rostochiensis</name>
    <dbReference type="NCBI Taxonomy" id="31243"/>
    <lineage>
        <taxon>Eukaryota</taxon>
        <taxon>Metazoa</taxon>
        <taxon>Ecdysozoa</taxon>
        <taxon>Nematoda</taxon>
        <taxon>Chromadorea</taxon>
        <taxon>Rhabditida</taxon>
        <taxon>Tylenchina</taxon>
        <taxon>Tylenchomorpha</taxon>
        <taxon>Tylenchoidea</taxon>
        <taxon>Heteroderidae</taxon>
        <taxon>Heteroderinae</taxon>
        <taxon>Globodera</taxon>
    </lineage>
</organism>
<sequence>MANSGSASNVNDSQIKRRRRLPLELQCEVISALPFHHGSRMLLLCHPIATNCVSLVRKQKQKFENRWDPTACHGGLRIIEPKRLLVRYNGKNREWSSVQAKRPIPKGKFGIFYYEVTILEKGAYFVHIGIGAKPMPLDVWVGGYEGSYAYGSCGILWGHEVEGCFYSNGRPFINVEPRFEEGDVIGCGVDLATRQIIYTKNGQRLETTGLYVSDSATELFPCVTLHGYDHKIEANFGPNFEDKWLFVRCPIERDEDKWAELEKEAAEWNWCPWNCLDINFQDSDIGE</sequence>
<name>A0A914HAS3_GLORO</name>
<feature type="domain" description="B30.2/SPRY" evidence="1">
    <location>
        <begin position="45"/>
        <end position="241"/>
    </location>
</feature>
<dbReference type="InterPro" id="IPR001870">
    <property type="entry name" value="B30.2/SPRY"/>
</dbReference>
<dbReference type="InterPro" id="IPR050618">
    <property type="entry name" value="Ubq-SigPath_Reg"/>
</dbReference>
<protein>
    <submittedName>
        <fullName evidence="3">B30.2/SPRY domain-containing protein</fullName>
    </submittedName>
</protein>
<dbReference type="Pfam" id="PF00622">
    <property type="entry name" value="SPRY"/>
    <property type="match status" value="1"/>
</dbReference>